<evidence type="ECO:0000313" key="2">
    <source>
        <dbReference type="Proteomes" id="UP000325313"/>
    </source>
</evidence>
<organism evidence="1 2">
    <name type="scientific">Puccinia graminis f. sp. tritici</name>
    <dbReference type="NCBI Taxonomy" id="56615"/>
    <lineage>
        <taxon>Eukaryota</taxon>
        <taxon>Fungi</taxon>
        <taxon>Dikarya</taxon>
        <taxon>Basidiomycota</taxon>
        <taxon>Pucciniomycotina</taxon>
        <taxon>Pucciniomycetes</taxon>
        <taxon>Pucciniales</taxon>
        <taxon>Pucciniaceae</taxon>
        <taxon>Puccinia</taxon>
    </lineage>
</organism>
<dbReference type="AlphaFoldDB" id="A0A5B0RW34"/>
<accession>A0A5B0RW34</accession>
<reference evidence="1 2" key="1">
    <citation type="submission" date="2019-05" db="EMBL/GenBank/DDBJ databases">
        <title>Emergence of the Ug99 lineage of the wheat stem rust pathogen through somatic hybridization.</title>
        <authorList>
            <person name="Li F."/>
            <person name="Upadhyaya N.M."/>
            <person name="Sperschneider J."/>
            <person name="Matny O."/>
            <person name="Nguyen-Phuc H."/>
            <person name="Mago R."/>
            <person name="Raley C."/>
            <person name="Miller M.E."/>
            <person name="Silverstein K.A.T."/>
            <person name="Henningsen E."/>
            <person name="Hirsch C.D."/>
            <person name="Visser B."/>
            <person name="Pretorius Z.A."/>
            <person name="Steffenson B.J."/>
            <person name="Schwessinger B."/>
            <person name="Dodds P.N."/>
            <person name="Figueroa M."/>
        </authorList>
    </citation>
    <scope>NUCLEOTIDE SEQUENCE [LARGE SCALE GENOMIC DNA]</scope>
    <source>
        <strain evidence="1 2">Ug99</strain>
    </source>
</reference>
<gene>
    <name evidence="1" type="ORF">PGTUg99_031286</name>
</gene>
<dbReference type="Proteomes" id="UP000325313">
    <property type="component" value="Unassembled WGS sequence"/>
</dbReference>
<evidence type="ECO:0000313" key="1">
    <source>
        <dbReference type="EMBL" id="KAA1129379.1"/>
    </source>
</evidence>
<proteinExistence type="predicted"/>
<name>A0A5B0RW34_PUCGR</name>
<sequence length="231" mass="25745">MADLVGEFQRPFPAADGIGLLYLLVSRITGSSSVSLSHIGRLLLSVGLGRVGKICVAHRIAENKKKHYLSKKLLDLRTQILPSRPSPTDGSRRPMWLGEIEDNPVIRETLAEKLEAALREIEQANAVCSREWALKFTDKQLSRWEDSAQHPSCHPAQHSTRQQNCLQTPQDCESALEIYSAPRMLSSKFSNANILRARNDPELSSWLSDVLTWPPQSASCTIAETTFAVEK</sequence>
<comment type="caution">
    <text evidence="1">The sequence shown here is derived from an EMBL/GenBank/DDBJ whole genome shotgun (WGS) entry which is preliminary data.</text>
</comment>
<dbReference type="EMBL" id="VDEP01000137">
    <property type="protein sequence ID" value="KAA1129379.1"/>
    <property type="molecule type" value="Genomic_DNA"/>
</dbReference>
<protein>
    <submittedName>
        <fullName evidence="1">Uncharacterized protein</fullName>
    </submittedName>
</protein>